<organism evidence="1 2">
    <name type="scientific">Clitoria ternatea</name>
    <name type="common">Butterfly pea</name>
    <dbReference type="NCBI Taxonomy" id="43366"/>
    <lineage>
        <taxon>Eukaryota</taxon>
        <taxon>Viridiplantae</taxon>
        <taxon>Streptophyta</taxon>
        <taxon>Embryophyta</taxon>
        <taxon>Tracheophyta</taxon>
        <taxon>Spermatophyta</taxon>
        <taxon>Magnoliopsida</taxon>
        <taxon>eudicotyledons</taxon>
        <taxon>Gunneridae</taxon>
        <taxon>Pentapetalae</taxon>
        <taxon>rosids</taxon>
        <taxon>fabids</taxon>
        <taxon>Fabales</taxon>
        <taxon>Fabaceae</taxon>
        <taxon>Papilionoideae</taxon>
        <taxon>50 kb inversion clade</taxon>
        <taxon>NPAAA clade</taxon>
        <taxon>indigoferoid/millettioid clade</taxon>
        <taxon>Phaseoleae</taxon>
        <taxon>Clitoria</taxon>
    </lineage>
</organism>
<keyword evidence="2" id="KW-1185">Reference proteome</keyword>
<dbReference type="AlphaFoldDB" id="A0AAN9IVV8"/>
<sequence length="172" mass="19941">MAINKTSRVTLCLCYTSTSNEVCLAGKVSDLSFTCNVVQQMCEDIKLLINPDVLGLAGFIRNEFRWLVRGFCGWFHSYNILASEVATFIQTSFHLYAALIRMIQDHLGENWDRRLNYFLREGNFCADWLAVFGVPQRLQLAVLAEFFVTTMRYYFSEGLENIKKWLKHQSLD</sequence>
<evidence type="ECO:0000313" key="2">
    <source>
        <dbReference type="Proteomes" id="UP001359559"/>
    </source>
</evidence>
<comment type="caution">
    <text evidence="1">The sequence shown here is derived from an EMBL/GenBank/DDBJ whole genome shotgun (WGS) entry which is preliminary data.</text>
</comment>
<name>A0AAN9IVV8_CLITE</name>
<gene>
    <name evidence="1" type="ORF">RJT34_22169</name>
</gene>
<dbReference type="Proteomes" id="UP001359559">
    <property type="component" value="Unassembled WGS sequence"/>
</dbReference>
<proteinExistence type="predicted"/>
<evidence type="ECO:0000313" key="1">
    <source>
        <dbReference type="EMBL" id="KAK7286858.1"/>
    </source>
</evidence>
<evidence type="ECO:0008006" key="3">
    <source>
        <dbReference type="Google" id="ProtNLM"/>
    </source>
</evidence>
<dbReference type="EMBL" id="JAYKXN010000005">
    <property type="protein sequence ID" value="KAK7286858.1"/>
    <property type="molecule type" value="Genomic_DNA"/>
</dbReference>
<reference evidence="1 2" key="1">
    <citation type="submission" date="2024-01" db="EMBL/GenBank/DDBJ databases">
        <title>The genomes of 5 underutilized Papilionoideae crops provide insights into root nodulation and disease resistance.</title>
        <authorList>
            <person name="Yuan L."/>
        </authorList>
    </citation>
    <scope>NUCLEOTIDE SEQUENCE [LARGE SCALE GENOMIC DNA]</scope>
    <source>
        <strain evidence="1">LY-2023</strain>
        <tissue evidence="1">Leaf</tissue>
    </source>
</reference>
<protein>
    <recommendedName>
        <fullName evidence="3">RNase H type-1 domain-containing protein</fullName>
    </recommendedName>
</protein>
<accession>A0AAN9IVV8</accession>